<dbReference type="EMBL" id="ADBJ01000035">
    <property type="protein sequence ID" value="EFA79244.1"/>
    <property type="molecule type" value="Genomic_DNA"/>
</dbReference>
<sequence>MSSDNNINNNTNNNNNNGNNITITQKKAMDRVFEILHPQHETIGDYTWKGAKFGLVTGVAMGLAIPVFFKNTDRVSSLLKSVINMTFIGTSYQATSYFLDHRMFIPGISNALASGAVSCGITSGLLGGMRQAPVGAFAGSVIAGTGHLVYRAFIAKNPAPGAPGSQLAKAKELTDLINKNNLKLSPIDTSLYNRLVEEVSRPEQQTATEYLKSLSPFREIAPNERTDRIARRSGGQLEVPGAIVSQQQQQQQSSNQSQASTTSNSSNTPRQQ</sequence>
<name>D3BGL0_HETP5</name>
<dbReference type="AlphaFoldDB" id="D3BGL0"/>
<dbReference type="OMA" id="FMATSHI"/>
<feature type="compositionally biased region" description="Low complexity" evidence="1">
    <location>
        <begin position="245"/>
        <end position="272"/>
    </location>
</feature>
<dbReference type="GeneID" id="31363143"/>
<keyword evidence="3" id="KW-1185">Reference proteome</keyword>
<proteinExistence type="predicted"/>
<dbReference type="FunCoup" id="D3BGL0">
    <property type="interactions" value="805"/>
</dbReference>
<gene>
    <name evidence="2" type="ORF">PPL_07662</name>
</gene>
<protein>
    <submittedName>
        <fullName evidence="2">Uncharacterized protein</fullName>
    </submittedName>
</protein>
<reference evidence="2 3" key="1">
    <citation type="journal article" date="2011" name="Genome Res.">
        <title>Phylogeny-wide analysis of social amoeba genomes highlights ancient origins for complex intercellular communication.</title>
        <authorList>
            <person name="Heidel A.J."/>
            <person name="Lawal H.M."/>
            <person name="Felder M."/>
            <person name="Schilde C."/>
            <person name="Helps N.R."/>
            <person name="Tunggal B."/>
            <person name="Rivero F."/>
            <person name="John U."/>
            <person name="Schleicher M."/>
            <person name="Eichinger L."/>
            <person name="Platzer M."/>
            <person name="Noegel A.A."/>
            <person name="Schaap P."/>
            <person name="Gloeckner G."/>
        </authorList>
    </citation>
    <scope>NUCLEOTIDE SEQUENCE [LARGE SCALE GENOMIC DNA]</scope>
    <source>
        <strain evidence="3">ATCC 26659 / Pp 5 / PN500</strain>
    </source>
</reference>
<evidence type="ECO:0000313" key="3">
    <source>
        <dbReference type="Proteomes" id="UP000001396"/>
    </source>
</evidence>
<evidence type="ECO:0000313" key="2">
    <source>
        <dbReference type="EMBL" id="EFA79244.1"/>
    </source>
</evidence>
<dbReference type="RefSeq" id="XP_020431365.1">
    <property type="nucleotide sequence ID" value="XM_020578496.1"/>
</dbReference>
<feature type="region of interest" description="Disordered" evidence="1">
    <location>
        <begin position="1"/>
        <end position="21"/>
    </location>
</feature>
<dbReference type="Proteomes" id="UP000001396">
    <property type="component" value="Unassembled WGS sequence"/>
</dbReference>
<feature type="region of interest" description="Disordered" evidence="1">
    <location>
        <begin position="218"/>
        <end position="272"/>
    </location>
</feature>
<evidence type="ECO:0000256" key="1">
    <source>
        <dbReference type="SAM" id="MobiDB-lite"/>
    </source>
</evidence>
<comment type="caution">
    <text evidence="2">The sequence shown here is derived from an EMBL/GenBank/DDBJ whole genome shotgun (WGS) entry which is preliminary data.</text>
</comment>
<dbReference type="InParanoid" id="D3BGL0"/>
<accession>D3BGL0</accession>
<organism evidence="2 3">
    <name type="scientific">Heterostelium pallidum (strain ATCC 26659 / Pp 5 / PN500)</name>
    <name type="common">Cellular slime mold</name>
    <name type="synonym">Polysphondylium pallidum</name>
    <dbReference type="NCBI Taxonomy" id="670386"/>
    <lineage>
        <taxon>Eukaryota</taxon>
        <taxon>Amoebozoa</taxon>
        <taxon>Evosea</taxon>
        <taxon>Eumycetozoa</taxon>
        <taxon>Dictyostelia</taxon>
        <taxon>Acytosteliales</taxon>
        <taxon>Acytosteliaceae</taxon>
        <taxon>Heterostelium</taxon>
    </lineage>
</organism>
<feature type="compositionally biased region" description="Basic and acidic residues" evidence="1">
    <location>
        <begin position="221"/>
        <end position="230"/>
    </location>
</feature>